<name>A0A511CV04_9PSEU</name>
<evidence type="ECO:0000256" key="1">
    <source>
        <dbReference type="SAM" id="MobiDB-lite"/>
    </source>
</evidence>
<comment type="caution">
    <text evidence="2">The sequence shown here is derived from an EMBL/GenBank/DDBJ whole genome shotgun (WGS) entry which is preliminary data.</text>
</comment>
<evidence type="ECO:0000313" key="2">
    <source>
        <dbReference type="EMBL" id="GEL16381.1"/>
    </source>
</evidence>
<dbReference type="AlphaFoldDB" id="A0A511CV04"/>
<evidence type="ECO:0000313" key="3">
    <source>
        <dbReference type="Proteomes" id="UP000321328"/>
    </source>
</evidence>
<reference evidence="2 3" key="1">
    <citation type="submission" date="2019-07" db="EMBL/GenBank/DDBJ databases">
        <title>Whole genome shotgun sequence of Pseudonocardia asaccharolytica NBRC 16224.</title>
        <authorList>
            <person name="Hosoyama A."/>
            <person name="Uohara A."/>
            <person name="Ohji S."/>
            <person name="Ichikawa N."/>
        </authorList>
    </citation>
    <scope>NUCLEOTIDE SEQUENCE [LARGE SCALE GENOMIC DNA]</scope>
    <source>
        <strain evidence="2 3">NBRC 16224</strain>
    </source>
</reference>
<feature type="region of interest" description="Disordered" evidence="1">
    <location>
        <begin position="25"/>
        <end position="74"/>
    </location>
</feature>
<protein>
    <submittedName>
        <fullName evidence="2">Uncharacterized protein</fullName>
    </submittedName>
</protein>
<sequence length="74" mass="8367">MLFLVTLASAVIITLLLWKAMNTERNSSRPGLRHALWRPSGGAVRSRVSGPDDDPDFLRHLDETVRRREDPPTT</sequence>
<gene>
    <name evidence="2" type="ORF">PA7_02180</name>
</gene>
<dbReference type="STRING" id="1123024.GCA_000423625_00969"/>
<proteinExistence type="predicted"/>
<organism evidence="2 3">
    <name type="scientific">Pseudonocardia asaccharolytica DSM 44247 = NBRC 16224</name>
    <dbReference type="NCBI Taxonomy" id="1123024"/>
    <lineage>
        <taxon>Bacteria</taxon>
        <taxon>Bacillati</taxon>
        <taxon>Actinomycetota</taxon>
        <taxon>Actinomycetes</taxon>
        <taxon>Pseudonocardiales</taxon>
        <taxon>Pseudonocardiaceae</taxon>
        <taxon>Pseudonocardia</taxon>
    </lineage>
</organism>
<dbReference type="RefSeq" id="WP_211223852.1">
    <property type="nucleotide sequence ID" value="NZ_AUII01000003.1"/>
</dbReference>
<accession>A0A511CV04</accession>
<feature type="compositionally biased region" description="Basic and acidic residues" evidence="1">
    <location>
        <begin position="56"/>
        <end position="74"/>
    </location>
</feature>
<dbReference type="EMBL" id="BJVI01000001">
    <property type="protein sequence ID" value="GEL16381.1"/>
    <property type="molecule type" value="Genomic_DNA"/>
</dbReference>
<dbReference type="Proteomes" id="UP000321328">
    <property type="component" value="Unassembled WGS sequence"/>
</dbReference>
<keyword evidence="3" id="KW-1185">Reference proteome</keyword>